<sequence>MTAVAVVGNFVAVRRRILALLLLIVLSLSILQVANGWLLLSPLLLPKTTTRKISSSSSSSLYLSNTISTQISITSRSFPTLLFQSKNNNQNIDGDEDKNKNSNDDDSSIEAEWGVSYIGGDPCGSKYNDDPFDANKSASNKPGFPDDMKARIQALAEQKLRERESESAE</sequence>
<dbReference type="OrthoDB" id="48028at2759"/>
<feature type="region of interest" description="Disordered" evidence="1">
    <location>
        <begin position="87"/>
        <end position="108"/>
    </location>
</feature>
<protein>
    <submittedName>
        <fullName evidence="2">Uncharacterized protein</fullName>
    </submittedName>
</protein>
<dbReference type="EMBL" id="KV784370">
    <property type="protein sequence ID" value="OEU10698.1"/>
    <property type="molecule type" value="Genomic_DNA"/>
</dbReference>
<accession>A0A1E7EXD5</accession>
<gene>
    <name evidence="2" type="ORF">FRACYDRAFT_246451</name>
</gene>
<feature type="region of interest" description="Disordered" evidence="1">
    <location>
        <begin position="122"/>
        <end position="149"/>
    </location>
</feature>
<dbReference type="AlphaFoldDB" id="A0A1E7EXD5"/>
<evidence type="ECO:0000256" key="1">
    <source>
        <dbReference type="SAM" id="MobiDB-lite"/>
    </source>
</evidence>
<organism evidence="2 3">
    <name type="scientific">Fragilariopsis cylindrus CCMP1102</name>
    <dbReference type="NCBI Taxonomy" id="635003"/>
    <lineage>
        <taxon>Eukaryota</taxon>
        <taxon>Sar</taxon>
        <taxon>Stramenopiles</taxon>
        <taxon>Ochrophyta</taxon>
        <taxon>Bacillariophyta</taxon>
        <taxon>Bacillariophyceae</taxon>
        <taxon>Bacillariophycidae</taxon>
        <taxon>Bacillariales</taxon>
        <taxon>Bacillariaceae</taxon>
        <taxon>Fragilariopsis</taxon>
    </lineage>
</organism>
<evidence type="ECO:0000313" key="2">
    <source>
        <dbReference type="EMBL" id="OEU10698.1"/>
    </source>
</evidence>
<evidence type="ECO:0000313" key="3">
    <source>
        <dbReference type="Proteomes" id="UP000095751"/>
    </source>
</evidence>
<dbReference type="KEGG" id="fcy:FRACYDRAFT_246451"/>
<name>A0A1E7EXD5_9STRA</name>
<reference evidence="2 3" key="1">
    <citation type="submission" date="2016-09" db="EMBL/GenBank/DDBJ databases">
        <title>Extensive genetic diversity and differential bi-allelic expression allows diatom success in the polar Southern Ocean.</title>
        <authorList>
            <consortium name="DOE Joint Genome Institute"/>
            <person name="Mock T."/>
            <person name="Otillar R.P."/>
            <person name="Strauss J."/>
            <person name="Dupont C."/>
            <person name="Frickenhaus S."/>
            <person name="Maumus F."/>
            <person name="Mcmullan M."/>
            <person name="Sanges R."/>
            <person name="Schmutz J."/>
            <person name="Toseland A."/>
            <person name="Valas R."/>
            <person name="Veluchamy A."/>
            <person name="Ward B.J."/>
            <person name="Allen A."/>
            <person name="Barry K."/>
            <person name="Falciatore A."/>
            <person name="Ferrante M."/>
            <person name="Fortunato A.E."/>
            <person name="Gloeckner G."/>
            <person name="Gruber A."/>
            <person name="Hipkin R."/>
            <person name="Janech M."/>
            <person name="Kroth P."/>
            <person name="Leese F."/>
            <person name="Lindquist E."/>
            <person name="Lyon B.R."/>
            <person name="Martin J."/>
            <person name="Mayer C."/>
            <person name="Parker M."/>
            <person name="Quesneville H."/>
            <person name="Raymond J."/>
            <person name="Uhlig C."/>
            <person name="Valentin K.U."/>
            <person name="Worden A.Z."/>
            <person name="Armbrust E.V."/>
            <person name="Bowler C."/>
            <person name="Green B."/>
            <person name="Moulton V."/>
            <person name="Van Oosterhout C."/>
            <person name="Grigoriev I."/>
        </authorList>
    </citation>
    <scope>NUCLEOTIDE SEQUENCE [LARGE SCALE GENOMIC DNA]</scope>
    <source>
        <strain evidence="2 3">CCMP1102</strain>
    </source>
</reference>
<keyword evidence="3" id="KW-1185">Reference proteome</keyword>
<proteinExistence type="predicted"/>
<dbReference type="Proteomes" id="UP000095751">
    <property type="component" value="Unassembled WGS sequence"/>
</dbReference>
<dbReference type="InParanoid" id="A0A1E7EXD5"/>